<dbReference type="EMBL" id="CH473990">
    <property type="protein sequence ID" value="EDL78763.1"/>
    <property type="molecule type" value="Genomic_DNA"/>
</dbReference>
<gene>
    <name evidence="1" type="ORF">rCG_55747</name>
</gene>
<evidence type="ECO:0000313" key="2">
    <source>
        <dbReference type="Proteomes" id="UP000234681"/>
    </source>
</evidence>
<sequence>MGNINLVPG</sequence>
<organism evidence="1 2">
    <name type="scientific">Rattus norvegicus</name>
    <name type="common">Rat</name>
    <dbReference type="NCBI Taxonomy" id="10116"/>
    <lineage>
        <taxon>Eukaryota</taxon>
        <taxon>Metazoa</taxon>
        <taxon>Chordata</taxon>
        <taxon>Craniata</taxon>
        <taxon>Vertebrata</taxon>
        <taxon>Euteleostomi</taxon>
        <taxon>Mammalia</taxon>
        <taxon>Eutheria</taxon>
        <taxon>Euarchontoglires</taxon>
        <taxon>Glires</taxon>
        <taxon>Rodentia</taxon>
        <taxon>Myomorpha</taxon>
        <taxon>Muroidea</taxon>
        <taxon>Muridae</taxon>
        <taxon>Murinae</taxon>
        <taxon>Rattus</taxon>
    </lineage>
</organism>
<evidence type="ECO:0000313" key="1">
    <source>
        <dbReference type="EMBL" id="EDL78763.1"/>
    </source>
</evidence>
<protein>
    <submittedName>
        <fullName evidence="1">RCG55747</fullName>
    </submittedName>
</protein>
<proteinExistence type="predicted"/>
<accession>A6JM86</accession>
<dbReference type="Proteomes" id="UP000234681">
    <property type="component" value="Chromosome 17"/>
</dbReference>
<reference evidence="2" key="1">
    <citation type="submission" date="2005-09" db="EMBL/GenBank/DDBJ databases">
        <authorList>
            <person name="Mural R.J."/>
            <person name="Li P.W."/>
            <person name="Adams M.D."/>
            <person name="Amanatides P.G."/>
            <person name="Baden-Tillson H."/>
            <person name="Barnstead M."/>
            <person name="Chin S.H."/>
            <person name="Dew I."/>
            <person name="Evans C.A."/>
            <person name="Ferriera S."/>
            <person name="Flanigan M."/>
            <person name="Fosler C."/>
            <person name="Glodek A."/>
            <person name="Gu Z."/>
            <person name="Holt R.A."/>
            <person name="Jennings D."/>
            <person name="Kraft C.L."/>
            <person name="Lu F."/>
            <person name="Nguyen T."/>
            <person name="Nusskern D.R."/>
            <person name="Pfannkoch C.M."/>
            <person name="Sitter C."/>
            <person name="Sutton G.G."/>
            <person name="Venter J.C."/>
            <person name="Wang Z."/>
            <person name="Woodage T."/>
            <person name="Zheng X.H."/>
            <person name="Zhong F."/>
        </authorList>
    </citation>
    <scope>NUCLEOTIDE SEQUENCE [LARGE SCALE GENOMIC DNA]</scope>
    <source>
        <strain>BN</strain>
        <strain evidence="2">Sprague-Dawley</strain>
    </source>
</reference>
<name>A6JM86_RAT</name>